<dbReference type="OrthoDB" id="5916051at2"/>
<protein>
    <submittedName>
        <fullName evidence="1">Uncharacterized protein</fullName>
    </submittedName>
</protein>
<dbReference type="RefSeq" id="WP_067414445.1">
    <property type="nucleotide sequence ID" value="NZ_LNTY01000029.1"/>
</dbReference>
<organism evidence="1 2">
    <name type="scientific">Enterovibrio coralii</name>
    <dbReference type="NCBI Taxonomy" id="294935"/>
    <lineage>
        <taxon>Bacteria</taxon>
        <taxon>Pseudomonadati</taxon>
        <taxon>Pseudomonadota</taxon>
        <taxon>Gammaproteobacteria</taxon>
        <taxon>Vibrionales</taxon>
        <taxon>Vibrionaceae</taxon>
        <taxon>Enterovibrio</taxon>
    </lineage>
</organism>
<dbReference type="EMBL" id="LNTY01000029">
    <property type="protein sequence ID" value="KXF82153.1"/>
    <property type="molecule type" value="Genomic_DNA"/>
</dbReference>
<comment type="caution">
    <text evidence="1">The sequence shown here is derived from an EMBL/GenBank/DDBJ whole genome shotgun (WGS) entry which is preliminary data.</text>
</comment>
<dbReference type="Proteomes" id="UP000070529">
    <property type="component" value="Unassembled WGS sequence"/>
</dbReference>
<proteinExistence type="predicted"/>
<name>A0A135I9M0_9GAMM</name>
<dbReference type="AlphaFoldDB" id="A0A135I9M0"/>
<gene>
    <name evidence="1" type="ORF">ATN88_17340</name>
</gene>
<sequence>MSLLTALTPNWLIQATKGLSSTRQSRQEQYKSQMRSLRTLLWMLHDHNVRYARCPQAPQASKARDEISAFCEDMQKECTSAQRPLFRVLGSRMDQALAALPTQSKPAWIAIHHRTSDHLIYIIDEITRSYISETGEDTLYEEYQAFWQTWIDTKEAQLRFEQAVTRLMDGKTAAWQSVNLQSRILQKRMHQLSLICNADVSLAFDRVDHRFDSVINATEGEIPASSLAKISQDLSVILLHLFDGELMALTTEKHATIIEQPIKAIAVK</sequence>
<keyword evidence="2" id="KW-1185">Reference proteome</keyword>
<evidence type="ECO:0000313" key="2">
    <source>
        <dbReference type="Proteomes" id="UP000070529"/>
    </source>
</evidence>
<accession>A0A135I9M0</accession>
<evidence type="ECO:0000313" key="1">
    <source>
        <dbReference type="EMBL" id="KXF82153.1"/>
    </source>
</evidence>
<reference evidence="1 2" key="1">
    <citation type="submission" date="2015-11" db="EMBL/GenBank/DDBJ databases">
        <title>Genomic Taxonomy of the Vibrionaceae.</title>
        <authorList>
            <person name="Gomez-Gil B."/>
            <person name="Enciso-Ibarra J."/>
        </authorList>
    </citation>
    <scope>NUCLEOTIDE SEQUENCE [LARGE SCALE GENOMIC DNA]</scope>
    <source>
        <strain evidence="1 2">CAIM 912</strain>
    </source>
</reference>